<name>Q22T27_TETTS</name>
<keyword evidence="3" id="KW-1185">Reference proteome</keyword>
<dbReference type="EMBL" id="GG662840">
    <property type="protein sequence ID" value="EAR88611.2"/>
    <property type="molecule type" value="Genomic_DNA"/>
</dbReference>
<accession>Q22T27</accession>
<dbReference type="KEGG" id="tet:TTHERM_00185850"/>
<organism evidence="2 3">
    <name type="scientific">Tetrahymena thermophila (strain SB210)</name>
    <dbReference type="NCBI Taxonomy" id="312017"/>
    <lineage>
        <taxon>Eukaryota</taxon>
        <taxon>Sar</taxon>
        <taxon>Alveolata</taxon>
        <taxon>Ciliophora</taxon>
        <taxon>Intramacronucleata</taxon>
        <taxon>Oligohymenophorea</taxon>
        <taxon>Hymenostomatida</taxon>
        <taxon>Tetrahymenina</taxon>
        <taxon>Tetrahymenidae</taxon>
        <taxon>Tetrahymena</taxon>
    </lineage>
</organism>
<dbReference type="Proteomes" id="UP000009168">
    <property type="component" value="Unassembled WGS sequence"/>
</dbReference>
<evidence type="ECO:0000313" key="2">
    <source>
        <dbReference type="EMBL" id="EAR88611.2"/>
    </source>
</evidence>
<feature type="transmembrane region" description="Helical" evidence="1">
    <location>
        <begin position="490"/>
        <end position="509"/>
    </location>
</feature>
<proteinExistence type="predicted"/>
<evidence type="ECO:0000256" key="1">
    <source>
        <dbReference type="SAM" id="Phobius"/>
    </source>
</evidence>
<evidence type="ECO:0000313" key="3">
    <source>
        <dbReference type="Proteomes" id="UP000009168"/>
    </source>
</evidence>
<keyword evidence="1 2" id="KW-0812">Transmembrane</keyword>
<gene>
    <name evidence="2" type="ORF">TTHERM_00185850</name>
</gene>
<dbReference type="HOGENOM" id="CLU_499244_0_0_1"/>
<dbReference type="AlphaFoldDB" id="Q22T27"/>
<feature type="transmembrane region" description="Helical" evidence="1">
    <location>
        <begin position="440"/>
        <end position="461"/>
    </location>
</feature>
<dbReference type="GeneID" id="7844323"/>
<feature type="transmembrane region" description="Helical" evidence="1">
    <location>
        <begin position="418"/>
        <end position="434"/>
    </location>
</feature>
<keyword evidence="1" id="KW-1133">Transmembrane helix</keyword>
<dbReference type="InParanoid" id="Q22T27"/>
<sequence length="560" mass="65912">MLQEQFISQKVLEEASYLQFLEELEIAKRSDFFSIEDYQKLMNRIINGVFDEEINIEIFEVCQKNYNNQVRVDEYIRNTIKAEDQLLEKIQIFSDLNIQKQKEIAEIQKQQELIAQNKLEVPIESYFKINIQSVEIVLKNQSNIHTSVDLIYLKLQSHDGFLRTSSAQLSEDQRQVIPYKEIFNILLQKEQQNLEIEVCGLQNQEEIVLFRQSVPLYQYQSGYSINQRIRTTCEKKDLAEACFVNIIAEINNDINGYYETLISQLILQQQENNDEKVQYKSDLMYIQRPYIRLANDYNEKVIKTQKLKQQNQMQNQYFNNTTNVITKSSLPPNFTNLETNDNMRVPSLPTNILNLSYQQSGPFQKAKEFIKDASNNKNQQKATQEEQQKQQYKINYFVLTLFAYFFFSVISCLDSSKFMDLTACCFLFLILINNAAQLNYLVFCQIIVFISLLQDLVYLYIHTQDFQFKFEKSSPTEVEAAKLFRGLERVSILVSFINAFIRVALIYYIHKISNIFSSFQSPFYFGVEPFKFQLGGIYVKNPLNLLDNKPEIDQQYGTNY</sequence>
<feature type="transmembrane region" description="Helical" evidence="1">
    <location>
        <begin position="394"/>
        <end position="413"/>
    </location>
</feature>
<keyword evidence="1" id="KW-0472">Membrane</keyword>
<dbReference type="RefSeq" id="XP_001008856.2">
    <property type="nucleotide sequence ID" value="XM_001008856.2"/>
</dbReference>
<protein>
    <submittedName>
        <fullName evidence="2">Transmembrane protein, putative</fullName>
    </submittedName>
</protein>
<reference evidence="3" key="1">
    <citation type="journal article" date="2006" name="PLoS Biol.">
        <title>Macronuclear genome sequence of the ciliate Tetrahymena thermophila, a model eukaryote.</title>
        <authorList>
            <person name="Eisen J.A."/>
            <person name="Coyne R.S."/>
            <person name="Wu M."/>
            <person name="Wu D."/>
            <person name="Thiagarajan M."/>
            <person name="Wortman J.R."/>
            <person name="Badger J.H."/>
            <person name="Ren Q."/>
            <person name="Amedeo P."/>
            <person name="Jones K.M."/>
            <person name="Tallon L.J."/>
            <person name="Delcher A.L."/>
            <person name="Salzberg S.L."/>
            <person name="Silva J.C."/>
            <person name="Haas B.J."/>
            <person name="Majoros W.H."/>
            <person name="Farzad M."/>
            <person name="Carlton J.M."/>
            <person name="Smith R.K. Jr."/>
            <person name="Garg J."/>
            <person name="Pearlman R.E."/>
            <person name="Karrer K.M."/>
            <person name="Sun L."/>
            <person name="Manning G."/>
            <person name="Elde N.C."/>
            <person name="Turkewitz A.P."/>
            <person name="Asai D.J."/>
            <person name="Wilkes D.E."/>
            <person name="Wang Y."/>
            <person name="Cai H."/>
            <person name="Collins K."/>
            <person name="Stewart B.A."/>
            <person name="Lee S.R."/>
            <person name="Wilamowska K."/>
            <person name="Weinberg Z."/>
            <person name="Ruzzo W.L."/>
            <person name="Wloga D."/>
            <person name="Gaertig J."/>
            <person name="Frankel J."/>
            <person name="Tsao C.-C."/>
            <person name="Gorovsky M.A."/>
            <person name="Keeling P.J."/>
            <person name="Waller R.F."/>
            <person name="Patron N.J."/>
            <person name="Cherry J.M."/>
            <person name="Stover N.A."/>
            <person name="Krieger C.J."/>
            <person name="del Toro C."/>
            <person name="Ryder H.F."/>
            <person name="Williamson S.C."/>
            <person name="Barbeau R.A."/>
            <person name="Hamilton E.P."/>
            <person name="Orias E."/>
        </authorList>
    </citation>
    <scope>NUCLEOTIDE SEQUENCE [LARGE SCALE GENOMIC DNA]</scope>
    <source>
        <strain evidence="3">SB210</strain>
    </source>
</reference>